<dbReference type="Proteomes" id="UP000002762">
    <property type="component" value="Unassembled WGS sequence"/>
</dbReference>
<keyword evidence="3" id="KW-1185">Reference proteome</keyword>
<reference evidence="2 3" key="1">
    <citation type="journal article" date="2012" name="Sci. Rep.">
        <title>Genomic perspectives on the evolution of fungal entomopathogenicity in Beauveria bassiana.</title>
        <authorList>
            <person name="Xiao G."/>
            <person name="Ying S.H."/>
            <person name="Zheng P."/>
            <person name="Wang Z.L."/>
            <person name="Zhang S."/>
            <person name="Xie X.Q."/>
            <person name="Shang Y."/>
            <person name="St Leger R.J."/>
            <person name="Zhao G.P."/>
            <person name="Wang C."/>
            <person name="Feng M.G."/>
        </authorList>
    </citation>
    <scope>NUCLEOTIDE SEQUENCE [LARGE SCALE GENOMIC DNA]</scope>
    <source>
        <strain evidence="2 3">ARSEF 2860</strain>
    </source>
</reference>
<dbReference type="HOGENOM" id="CLU_903110_0_0_1"/>
<dbReference type="InParanoid" id="J5JXY5"/>
<evidence type="ECO:0000313" key="2">
    <source>
        <dbReference type="EMBL" id="EJP67106.1"/>
    </source>
</evidence>
<feature type="region of interest" description="Disordered" evidence="1">
    <location>
        <begin position="225"/>
        <end position="308"/>
    </location>
</feature>
<dbReference type="RefSeq" id="XP_008596999.1">
    <property type="nucleotide sequence ID" value="XM_008598777.1"/>
</dbReference>
<dbReference type="GeneID" id="19886692"/>
<gene>
    <name evidence="2" type="ORF">BBA_03680</name>
</gene>
<evidence type="ECO:0000313" key="3">
    <source>
        <dbReference type="Proteomes" id="UP000002762"/>
    </source>
</evidence>
<name>J5JXY5_BEAB2</name>
<accession>J5JXY5</accession>
<feature type="compositionally biased region" description="Basic and acidic residues" evidence="1">
    <location>
        <begin position="263"/>
        <end position="275"/>
    </location>
</feature>
<sequence>MRCRRTFTLGSKTRGIAPKRRFVTTRMSSGSNLFYSHRPTNNLLEQPQLGFIVGFRSAKSRTGAQLQNTETMHSTACHPEPRQAGPANSYSAAFSHDPRLRLEALTESRDTSRYNRTFIAYANQPKLAPHIINVNIPSPAHSPLFLPPSLLPVTHHFPVSPTPDAVSPFQESAAAPARQMTPSPQAGTAPYSPRHHTASSARAFPLALRLDTACGPAAAAPFPQQECSYDSAESDDEIGPPLPRASNSFLRERNFPSEEEGGEGERPRRPSEHGLRRGLIPGEPSAKPDTSLSEPSEGVVRSVPTANC</sequence>
<feature type="region of interest" description="Disordered" evidence="1">
    <location>
        <begin position="162"/>
        <end position="198"/>
    </location>
</feature>
<protein>
    <submittedName>
        <fullName evidence="2">Uncharacterized protein</fullName>
    </submittedName>
</protein>
<proteinExistence type="predicted"/>
<dbReference type="AlphaFoldDB" id="J5JXY5"/>
<organism evidence="2 3">
    <name type="scientific">Beauveria bassiana (strain ARSEF 2860)</name>
    <name type="common">White muscardine disease fungus</name>
    <name type="synonym">Tritirachium shiotae</name>
    <dbReference type="NCBI Taxonomy" id="655819"/>
    <lineage>
        <taxon>Eukaryota</taxon>
        <taxon>Fungi</taxon>
        <taxon>Dikarya</taxon>
        <taxon>Ascomycota</taxon>
        <taxon>Pezizomycotina</taxon>
        <taxon>Sordariomycetes</taxon>
        <taxon>Hypocreomycetidae</taxon>
        <taxon>Hypocreales</taxon>
        <taxon>Cordycipitaceae</taxon>
        <taxon>Beauveria</taxon>
    </lineage>
</organism>
<evidence type="ECO:0000256" key="1">
    <source>
        <dbReference type="SAM" id="MobiDB-lite"/>
    </source>
</evidence>
<dbReference type="EMBL" id="JH725157">
    <property type="protein sequence ID" value="EJP67106.1"/>
    <property type="molecule type" value="Genomic_DNA"/>
</dbReference>